<dbReference type="InterPro" id="IPR016181">
    <property type="entry name" value="Acyl_CoA_acyltransferase"/>
</dbReference>
<accession>A0ABU3BLZ9</accession>
<dbReference type="PROSITE" id="PS51186">
    <property type="entry name" value="GNAT"/>
    <property type="match status" value="1"/>
</dbReference>
<evidence type="ECO:0000259" key="3">
    <source>
        <dbReference type="PROSITE" id="PS51186"/>
    </source>
</evidence>
<organism evidence="4 5">
    <name type="scientific">Rubrivirga litoralis</name>
    <dbReference type="NCBI Taxonomy" id="3075598"/>
    <lineage>
        <taxon>Bacteria</taxon>
        <taxon>Pseudomonadati</taxon>
        <taxon>Rhodothermota</taxon>
        <taxon>Rhodothermia</taxon>
        <taxon>Rhodothermales</taxon>
        <taxon>Rubricoccaceae</taxon>
        <taxon>Rubrivirga</taxon>
    </lineage>
</organism>
<feature type="domain" description="N-acetyltransferase" evidence="3">
    <location>
        <begin position="8"/>
        <end position="165"/>
    </location>
</feature>
<evidence type="ECO:0000256" key="2">
    <source>
        <dbReference type="ARBA" id="ARBA00023315"/>
    </source>
</evidence>
<keyword evidence="1" id="KW-0808">Transferase</keyword>
<dbReference type="PANTHER" id="PTHR10545">
    <property type="entry name" value="DIAMINE N-ACETYLTRANSFERASE"/>
    <property type="match status" value="1"/>
</dbReference>
<dbReference type="SUPFAM" id="SSF55729">
    <property type="entry name" value="Acyl-CoA N-acyltransferases (Nat)"/>
    <property type="match status" value="1"/>
</dbReference>
<dbReference type="Pfam" id="PF00583">
    <property type="entry name" value="Acetyltransf_1"/>
    <property type="match status" value="1"/>
</dbReference>
<dbReference type="CDD" id="cd04301">
    <property type="entry name" value="NAT_SF"/>
    <property type="match status" value="1"/>
</dbReference>
<sequence length="166" mass="17617">MPTSPFAGTLRPATPDDADLVCRLILDLAAYEKAGPGDVATTPEAVRAALAPDAAPALSALLAFDGDEAAGLALFYPAYSTWRANWGVYLEDLFVRSEHRGKGIGLALFRAVAAEAVARGADRMDWVVLNWNRLAIDFYEGLGAEAQTEWTGMRLSGAALAQFADG</sequence>
<evidence type="ECO:0000313" key="5">
    <source>
        <dbReference type="Proteomes" id="UP001267426"/>
    </source>
</evidence>
<protein>
    <submittedName>
        <fullName evidence="4">GNAT family N-acetyltransferase</fullName>
    </submittedName>
</protein>
<dbReference type="InterPro" id="IPR051016">
    <property type="entry name" value="Diverse_Substrate_AcTransf"/>
</dbReference>
<dbReference type="PANTHER" id="PTHR10545:SF29">
    <property type="entry name" value="GH14572P-RELATED"/>
    <property type="match status" value="1"/>
</dbReference>
<name>A0ABU3BLZ9_9BACT</name>
<evidence type="ECO:0000256" key="1">
    <source>
        <dbReference type="ARBA" id="ARBA00022679"/>
    </source>
</evidence>
<dbReference type="Gene3D" id="3.40.630.30">
    <property type="match status" value="1"/>
</dbReference>
<dbReference type="EMBL" id="JAVRHT010000001">
    <property type="protein sequence ID" value="MDT0630308.1"/>
    <property type="molecule type" value="Genomic_DNA"/>
</dbReference>
<comment type="caution">
    <text evidence="4">The sequence shown here is derived from an EMBL/GenBank/DDBJ whole genome shotgun (WGS) entry which is preliminary data.</text>
</comment>
<evidence type="ECO:0000313" key="4">
    <source>
        <dbReference type="EMBL" id="MDT0630308.1"/>
    </source>
</evidence>
<keyword evidence="5" id="KW-1185">Reference proteome</keyword>
<proteinExistence type="predicted"/>
<gene>
    <name evidence="4" type="ORF">RM540_00975</name>
</gene>
<dbReference type="InterPro" id="IPR000182">
    <property type="entry name" value="GNAT_dom"/>
</dbReference>
<keyword evidence="2" id="KW-0012">Acyltransferase</keyword>
<reference evidence="4 5" key="1">
    <citation type="submission" date="2023-09" db="EMBL/GenBank/DDBJ databases">
        <authorList>
            <person name="Rey-Velasco X."/>
        </authorList>
    </citation>
    <scope>NUCLEOTIDE SEQUENCE [LARGE SCALE GENOMIC DNA]</scope>
    <source>
        <strain evidence="4 5">F394</strain>
    </source>
</reference>
<dbReference type="Proteomes" id="UP001267426">
    <property type="component" value="Unassembled WGS sequence"/>
</dbReference>
<dbReference type="RefSeq" id="WP_311661324.1">
    <property type="nucleotide sequence ID" value="NZ_JAVRHT010000001.1"/>
</dbReference>